<name>A0ABU8SEU5_9LACO</name>
<dbReference type="Proteomes" id="UP001377804">
    <property type="component" value="Unassembled WGS sequence"/>
</dbReference>
<comment type="caution">
    <text evidence="1">The sequence shown here is derived from an EMBL/GenBank/DDBJ whole genome shotgun (WGS) entry which is preliminary data.</text>
</comment>
<organism evidence="1 2">
    <name type="scientific">Holzapfeliella saturejae</name>
    <dbReference type="NCBI Taxonomy" id="3082953"/>
    <lineage>
        <taxon>Bacteria</taxon>
        <taxon>Bacillati</taxon>
        <taxon>Bacillota</taxon>
        <taxon>Bacilli</taxon>
        <taxon>Lactobacillales</taxon>
        <taxon>Lactobacillaceae</taxon>
        <taxon>Holzapfeliella</taxon>
    </lineage>
</organism>
<gene>
    <name evidence="1" type="ORF">R4Y45_01480</name>
</gene>
<protein>
    <submittedName>
        <fullName evidence="1">Uncharacterized protein</fullName>
    </submittedName>
</protein>
<dbReference type="EMBL" id="JAWMWG010000001">
    <property type="protein sequence ID" value="MEJ6347900.1"/>
    <property type="molecule type" value="Genomic_DNA"/>
</dbReference>
<sequence length="151" mass="17835">MRYQAVVNNLATKDYSWNKIDKKAKQIREIINFNNDEGNNIKEIYSTENIDRLGRRNLALICRASSSQHNDEYGEMIDNIPIYILIFIVDYKDTVAVTEDSFYKISDRDLEKSRVQDSYTYTHNITLRDLFFKAKEKVMKIDTLLDSFLED</sequence>
<keyword evidence="2" id="KW-1185">Reference proteome</keyword>
<proteinExistence type="predicted"/>
<reference evidence="1 2" key="1">
    <citation type="submission" date="2023-10" db="EMBL/GenBank/DDBJ databases">
        <title>Holzapfeliella saturejae sp. nov. isolated from Satureja montana flowers.</title>
        <authorList>
            <person name="Alcantara C."/>
            <person name="Zuniga M."/>
            <person name="Landete J.M."/>
            <person name="Monedero V."/>
        </authorList>
    </citation>
    <scope>NUCLEOTIDE SEQUENCE [LARGE SCALE GENOMIC DNA]</scope>
    <source>
        <strain evidence="1 2">He02</strain>
    </source>
</reference>
<dbReference type="RefSeq" id="WP_339968550.1">
    <property type="nucleotide sequence ID" value="NZ_JAWMWG010000001.1"/>
</dbReference>
<evidence type="ECO:0000313" key="2">
    <source>
        <dbReference type="Proteomes" id="UP001377804"/>
    </source>
</evidence>
<accession>A0ABU8SEU5</accession>
<evidence type="ECO:0000313" key="1">
    <source>
        <dbReference type="EMBL" id="MEJ6347900.1"/>
    </source>
</evidence>